<dbReference type="Proteomes" id="UP000002734">
    <property type="component" value="Chromosome"/>
</dbReference>
<dbReference type="STRING" id="579405.Dd703_1794"/>
<evidence type="ECO:0000313" key="4">
    <source>
        <dbReference type="EMBL" id="ACS85590.1"/>
    </source>
</evidence>
<dbReference type="GO" id="GO:0046168">
    <property type="term" value="P:glycerol-3-phosphate catabolic process"/>
    <property type="evidence" value="ECO:0007669"/>
    <property type="project" value="InterPro"/>
</dbReference>
<evidence type="ECO:0000313" key="5">
    <source>
        <dbReference type="Proteomes" id="UP000002734"/>
    </source>
</evidence>
<dbReference type="InterPro" id="IPR051729">
    <property type="entry name" value="Opine/Lysopine_DH"/>
</dbReference>
<dbReference type="GO" id="GO:0051287">
    <property type="term" value="F:NAD binding"/>
    <property type="evidence" value="ECO:0007669"/>
    <property type="project" value="InterPro"/>
</dbReference>
<dbReference type="EMBL" id="CP001654">
    <property type="protein sequence ID" value="ACS85590.1"/>
    <property type="molecule type" value="Genomic_DNA"/>
</dbReference>
<sequence>MKVTILGAGNIGLASAGWLAHAGHTPVLWSAVADELLALQDAGALTCTGILAGQYRLAVTPDIAQAVADAPVVLLCVPGYGHRAVMDALAPHLQPGQSVIINSACSLSALYLAEQLATRGLTLPIITWGTTLLTARRQPDGHSVAIMAARQFVDVATLPITHNAQSIALCAGLFGARFRAQSDVLATSLININPIAHLGLALCNVTRMERHESWPQYHYLTDGVARLIGALEQERQQLAAAFGLSLHSIEEHFRQSFDLPQQELADIAAELHRRRGGPAGPQTLDTRFILEDTPYGLVFAEAIARYAGLPLPLHTAAIHVASAIWGQDLREQNNILPALALDTLPPDAFRRRIRQGYA</sequence>
<dbReference type="SUPFAM" id="SSF51735">
    <property type="entry name" value="NAD(P)-binding Rossmann-fold domains"/>
    <property type="match status" value="1"/>
</dbReference>
<dbReference type="GO" id="GO:0016616">
    <property type="term" value="F:oxidoreductase activity, acting on the CH-OH group of donors, NAD or NADP as acceptor"/>
    <property type="evidence" value="ECO:0007669"/>
    <property type="project" value="InterPro"/>
</dbReference>
<dbReference type="SUPFAM" id="SSF48179">
    <property type="entry name" value="6-phosphogluconate dehydrogenase C-terminal domain-like"/>
    <property type="match status" value="1"/>
</dbReference>
<feature type="domain" description="Glycerol-3-phosphate dehydrogenase NAD-dependent N-terminal" evidence="2">
    <location>
        <begin position="2"/>
        <end position="101"/>
    </location>
</feature>
<dbReference type="InterPro" id="IPR008927">
    <property type="entry name" value="6-PGluconate_DH-like_C_sf"/>
</dbReference>
<gene>
    <name evidence="4" type="ordered locus">Dd703_1794</name>
</gene>
<keyword evidence="1" id="KW-0560">Oxidoreductase</keyword>
<keyword evidence="5" id="KW-1185">Reference proteome</keyword>
<reference evidence="4" key="1">
    <citation type="submission" date="2009-06" db="EMBL/GenBank/DDBJ databases">
        <title>Complete sequence of Dickeya dadantii Ech703.</title>
        <authorList>
            <consortium name="US DOE Joint Genome Institute"/>
            <person name="Lucas S."/>
            <person name="Copeland A."/>
            <person name="Lapidus A."/>
            <person name="Glavina del Rio T."/>
            <person name="Dalin E."/>
            <person name="Tice H."/>
            <person name="Bruce D."/>
            <person name="Goodwin L."/>
            <person name="Pitluck S."/>
            <person name="Chertkov O."/>
            <person name="Brettin T."/>
            <person name="Detter J.C."/>
            <person name="Han C."/>
            <person name="Larimer F."/>
            <person name="Land M."/>
            <person name="Hauser L."/>
            <person name="Kyrpides N."/>
            <person name="Mikhailova N."/>
            <person name="Balakrishnan V."/>
            <person name="Glasner J."/>
            <person name="Perna N.T."/>
        </authorList>
    </citation>
    <scope>NUCLEOTIDE SEQUENCE [LARGE SCALE GENOMIC DNA]</scope>
    <source>
        <strain evidence="4">Ech703</strain>
    </source>
</reference>
<dbReference type="InterPro" id="IPR036291">
    <property type="entry name" value="NAD(P)-bd_dom_sf"/>
</dbReference>
<dbReference type="AlphaFoldDB" id="C6C4Y0"/>
<evidence type="ECO:0000259" key="2">
    <source>
        <dbReference type="Pfam" id="PF01210"/>
    </source>
</evidence>
<name>C6C4Y0_MUSP7</name>
<dbReference type="Gene3D" id="1.10.1040.10">
    <property type="entry name" value="N-(1-d-carboxylethyl)-l-norvaline Dehydrogenase, domain 2"/>
    <property type="match status" value="1"/>
</dbReference>
<accession>C6C4Y0</accession>
<dbReference type="KEGG" id="dda:Dd703_1794"/>
<dbReference type="InterPro" id="IPR011128">
    <property type="entry name" value="G3P_DH_NAD-dep_N"/>
</dbReference>
<evidence type="ECO:0000259" key="3">
    <source>
        <dbReference type="Pfam" id="PF02317"/>
    </source>
</evidence>
<dbReference type="Pfam" id="PF01210">
    <property type="entry name" value="NAD_Gly3P_dh_N"/>
    <property type="match status" value="1"/>
</dbReference>
<dbReference type="PANTHER" id="PTHR38015">
    <property type="entry name" value="BLR6086 PROTEIN"/>
    <property type="match status" value="1"/>
</dbReference>
<organism evidence="4 5">
    <name type="scientific">Musicola paradisiaca (strain Ech703)</name>
    <name type="common">Dickeya paradisiaca</name>
    <name type="synonym">Dickeya dadantii</name>
    <dbReference type="NCBI Taxonomy" id="579405"/>
    <lineage>
        <taxon>Bacteria</taxon>
        <taxon>Pseudomonadati</taxon>
        <taxon>Pseudomonadota</taxon>
        <taxon>Gammaproteobacteria</taxon>
        <taxon>Enterobacterales</taxon>
        <taxon>Pectobacteriaceae</taxon>
        <taxon>Musicola</taxon>
    </lineage>
</organism>
<proteinExistence type="predicted"/>
<dbReference type="HOGENOM" id="CLU_056511_2_0_6"/>
<dbReference type="Pfam" id="PF02317">
    <property type="entry name" value="Octopine_DH"/>
    <property type="match status" value="1"/>
</dbReference>
<evidence type="ECO:0000256" key="1">
    <source>
        <dbReference type="ARBA" id="ARBA00023002"/>
    </source>
</evidence>
<feature type="domain" description="Opine dehydrogenase" evidence="3">
    <location>
        <begin position="182"/>
        <end position="324"/>
    </location>
</feature>
<dbReference type="eggNOG" id="COG0240">
    <property type="taxonomic scope" value="Bacteria"/>
</dbReference>
<dbReference type="Gene3D" id="3.40.50.720">
    <property type="entry name" value="NAD(P)-binding Rossmann-like Domain"/>
    <property type="match status" value="1"/>
</dbReference>
<dbReference type="PANTHER" id="PTHR38015:SF1">
    <property type="entry name" value="OPINE DEHYDROGENASE DOMAIN-CONTAINING PROTEIN"/>
    <property type="match status" value="1"/>
</dbReference>
<protein>
    <submittedName>
        <fullName evidence="4">NAD/NADP octopine/nopaline dehydrogenase</fullName>
    </submittedName>
</protein>
<dbReference type="InterPro" id="IPR013328">
    <property type="entry name" value="6PGD_dom2"/>
</dbReference>
<dbReference type="InterPro" id="IPR003421">
    <property type="entry name" value="Opine_DH"/>
</dbReference>